<proteinExistence type="predicted"/>
<protein>
    <recommendedName>
        <fullName evidence="3">HNH endonuclease</fullName>
    </recommendedName>
</protein>
<reference evidence="1 2" key="1">
    <citation type="submission" date="2017-07" db="EMBL/GenBank/DDBJ databases">
        <title>Acidovorax KNDSW TSA 6 genome sequence and assembly.</title>
        <authorList>
            <person name="Mayilraj S."/>
        </authorList>
    </citation>
    <scope>NUCLEOTIDE SEQUENCE [LARGE SCALE GENOMIC DNA]</scope>
    <source>
        <strain evidence="1 2">KNDSW-TSA6</strain>
    </source>
</reference>
<comment type="caution">
    <text evidence="1">The sequence shown here is derived from an EMBL/GenBank/DDBJ whole genome shotgun (WGS) entry which is preliminary data.</text>
</comment>
<dbReference type="RefSeq" id="WP_094288278.1">
    <property type="nucleotide sequence ID" value="NZ_NOIG01000005.1"/>
</dbReference>
<dbReference type="OrthoDB" id="6638408at2"/>
<organism evidence="1 2">
    <name type="scientific">Acidovorax kalamii</name>
    <dbReference type="NCBI Taxonomy" id="2004485"/>
    <lineage>
        <taxon>Bacteria</taxon>
        <taxon>Pseudomonadati</taxon>
        <taxon>Pseudomonadota</taxon>
        <taxon>Betaproteobacteria</taxon>
        <taxon>Burkholderiales</taxon>
        <taxon>Comamonadaceae</taxon>
        <taxon>Acidovorax</taxon>
    </lineage>
</organism>
<sequence length="217" mass="24719">MNRRTWTPEENDYLRKHYADSTPEELETHLGRSRSSIYQHAISVGLKKSPQYFKTHVAGRFFKDGRHNGQRFAPGMTPWNKGRKGWVAPGSQATQFKPGGKPMQTMPVGSYRITKDGALQRKIGEEPGCNSKRWRSVSELVWVEVNGPVPPGHIVVFKRGMKTAALEEITIDKVECISRAENARRNHANKDPELRKLYQLKGAITRQVNRIVREQAT</sequence>
<name>A0A235EPG0_9BURK</name>
<evidence type="ECO:0000313" key="2">
    <source>
        <dbReference type="Proteomes" id="UP000215441"/>
    </source>
</evidence>
<evidence type="ECO:0000313" key="1">
    <source>
        <dbReference type="EMBL" id="OYD50673.1"/>
    </source>
</evidence>
<dbReference type="AlphaFoldDB" id="A0A235EPG0"/>
<accession>A0A235EPG0</accession>
<dbReference type="EMBL" id="NOIG01000005">
    <property type="protein sequence ID" value="OYD50673.1"/>
    <property type="molecule type" value="Genomic_DNA"/>
</dbReference>
<gene>
    <name evidence="1" type="ORF">CBY09_08030</name>
</gene>
<evidence type="ECO:0008006" key="3">
    <source>
        <dbReference type="Google" id="ProtNLM"/>
    </source>
</evidence>
<keyword evidence="2" id="KW-1185">Reference proteome</keyword>
<dbReference type="Proteomes" id="UP000215441">
    <property type="component" value="Unassembled WGS sequence"/>
</dbReference>